<keyword evidence="1" id="KW-0145">Chemotaxis</keyword>
<keyword evidence="4" id="KW-0812">Transmembrane</keyword>
<evidence type="ECO:0000256" key="3">
    <source>
        <dbReference type="PROSITE-ProRule" id="PRU00284"/>
    </source>
</evidence>
<dbReference type="Gene3D" id="6.10.340.10">
    <property type="match status" value="1"/>
</dbReference>
<dbReference type="GO" id="GO:0006935">
    <property type="term" value="P:chemotaxis"/>
    <property type="evidence" value="ECO:0007669"/>
    <property type="project" value="UniProtKB-KW"/>
</dbReference>
<comment type="similarity">
    <text evidence="2">Belongs to the methyl-accepting chemotaxis (MCP) protein family.</text>
</comment>
<dbReference type="RefSeq" id="WP_162362144.1">
    <property type="nucleotide sequence ID" value="NZ_CP047591.1"/>
</dbReference>
<proteinExistence type="inferred from homology"/>
<evidence type="ECO:0000256" key="1">
    <source>
        <dbReference type="ARBA" id="ARBA00022500"/>
    </source>
</evidence>
<evidence type="ECO:0000256" key="4">
    <source>
        <dbReference type="SAM" id="Phobius"/>
    </source>
</evidence>
<dbReference type="EMBL" id="CP047591">
    <property type="protein sequence ID" value="QHI72374.1"/>
    <property type="molecule type" value="Genomic_DNA"/>
</dbReference>
<evidence type="ECO:0000259" key="6">
    <source>
        <dbReference type="PROSITE" id="PS50885"/>
    </source>
</evidence>
<keyword evidence="8" id="KW-1185">Reference proteome</keyword>
<dbReference type="GO" id="GO:0007165">
    <property type="term" value="P:signal transduction"/>
    <property type="evidence" value="ECO:0007669"/>
    <property type="project" value="UniProtKB-KW"/>
</dbReference>
<dbReference type="InterPro" id="IPR004089">
    <property type="entry name" value="MCPsignal_dom"/>
</dbReference>
<dbReference type="GO" id="GO:0004888">
    <property type="term" value="F:transmembrane signaling receptor activity"/>
    <property type="evidence" value="ECO:0007669"/>
    <property type="project" value="TreeGrafter"/>
</dbReference>
<evidence type="ECO:0000256" key="2">
    <source>
        <dbReference type="ARBA" id="ARBA00029447"/>
    </source>
</evidence>
<dbReference type="Pfam" id="PF00672">
    <property type="entry name" value="HAMP"/>
    <property type="match status" value="1"/>
</dbReference>
<reference evidence="7 8" key="1">
    <citation type="submission" date="2020-01" db="EMBL/GenBank/DDBJ databases">
        <title>Genomic analysis of Aminipila sp. CBA3637.</title>
        <authorList>
            <person name="Kim Y.B."/>
            <person name="Roh S.W."/>
        </authorList>
    </citation>
    <scope>NUCLEOTIDE SEQUENCE [LARGE SCALE GENOMIC DNA]</scope>
    <source>
        <strain evidence="7 8">CBA3637</strain>
    </source>
</reference>
<dbReference type="Gene3D" id="1.10.287.950">
    <property type="entry name" value="Methyl-accepting chemotaxis protein"/>
    <property type="match status" value="1"/>
</dbReference>
<dbReference type="Proteomes" id="UP000463883">
    <property type="component" value="Chromosome"/>
</dbReference>
<name>A0A6P1MIE0_9FIRM</name>
<evidence type="ECO:0000313" key="7">
    <source>
        <dbReference type="EMBL" id="QHI72374.1"/>
    </source>
</evidence>
<dbReference type="Pfam" id="PF00015">
    <property type="entry name" value="MCPsignal"/>
    <property type="match status" value="1"/>
</dbReference>
<gene>
    <name evidence="7" type="ORF">Ami3637_08130</name>
</gene>
<dbReference type="Pfam" id="PF12729">
    <property type="entry name" value="4HB_MCP_1"/>
    <property type="match status" value="1"/>
</dbReference>
<keyword evidence="4" id="KW-1133">Transmembrane helix</keyword>
<sequence>MKMAKKLIISFLIVTLLGSISGISSIFSMQKISTDADFALQKYGFATGDIGGAIVMVADSRRAVRDIVVFTNKEDIKQAEDQLKTIRAKHSKYYESVKKSIVNSDEEKLISEIDKEVADYRQIQDKYIALGEKATPEEKAVLLQQMKAELDPQYDKVYTAYANLYFEKKDAGKALTDEFGKMCLFFFIMTIVLIVSSILIASICGVLIARNISNCVSKVVRVAEQVESGDLDIQLDIYTKDEIGILAEAFRTMTDQLKTIIEDINYVLGEMGQRNFRVHTRCKEKYVGQYSNIFQAMRNINVNLSNAISQINEAADQVAIGADQMSAGAQALSQGAVEQASSVEELSTTITDIARHINDNSQNIHEADQLVDNTAKEVAACDQHMKNMMVAMGDISDNSSRIGNIIKTIEDIAFQTNILALNAAVEAARAGEAGKGFAVVADEVRNLAQKSAEAAKDTTELISNAIGAVEKGTGIAGATAESLRNIVNQAEQLTEVIEKVSKASDEQAEAVAQVSLGVDQVSVVVQRNSATAEESAATSEELNGQSRMLKELVGQFTLKE</sequence>
<dbReference type="InterPro" id="IPR024478">
    <property type="entry name" value="HlyB_4HB_MCP"/>
</dbReference>
<evidence type="ECO:0000313" key="8">
    <source>
        <dbReference type="Proteomes" id="UP000463883"/>
    </source>
</evidence>
<dbReference type="SUPFAM" id="SSF58104">
    <property type="entry name" value="Methyl-accepting chemotaxis protein (MCP) signaling domain"/>
    <property type="match status" value="1"/>
</dbReference>
<dbReference type="PANTHER" id="PTHR43531">
    <property type="entry name" value="PROTEIN ICFG"/>
    <property type="match status" value="1"/>
</dbReference>
<feature type="domain" description="HAMP" evidence="6">
    <location>
        <begin position="210"/>
        <end position="262"/>
    </location>
</feature>
<feature type="domain" description="Methyl-accepting transducer" evidence="5">
    <location>
        <begin position="314"/>
        <end position="543"/>
    </location>
</feature>
<accession>A0A6P1MIE0</accession>
<keyword evidence="4" id="KW-0472">Membrane</keyword>
<dbReference type="CDD" id="cd06225">
    <property type="entry name" value="HAMP"/>
    <property type="match status" value="1"/>
</dbReference>
<dbReference type="InterPro" id="IPR051310">
    <property type="entry name" value="MCP_chemotaxis"/>
</dbReference>
<dbReference type="CDD" id="cd11386">
    <property type="entry name" value="MCP_signal"/>
    <property type="match status" value="1"/>
</dbReference>
<dbReference type="GO" id="GO:0005886">
    <property type="term" value="C:plasma membrane"/>
    <property type="evidence" value="ECO:0007669"/>
    <property type="project" value="TreeGrafter"/>
</dbReference>
<evidence type="ECO:0000259" key="5">
    <source>
        <dbReference type="PROSITE" id="PS50111"/>
    </source>
</evidence>
<protein>
    <submittedName>
        <fullName evidence="7">HAMP domain-containing protein</fullName>
    </submittedName>
</protein>
<dbReference type="PROSITE" id="PS50885">
    <property type="entry name" value="HAMP"/>
    <property type="match status" value="1"/>
</dbReference>
<dbReference type="PANTHER" id="PTHR43531:SF11">
    <property type="entry name" value="METHYL-ACCEPTING CHEMOTAXIS PROTEIN 3"/>
    <property type="match status" value="1"/>
</dbReference>
<dbReference type="AlphaFoldDB" id="A0A6P1MIE0"/>
<dbReference type="SMART" id="SM00304">
    <property type="entry name" value="HAMP"/>
    <property type="match status" value="1"/>
</dbReference>
<feature type="transmembrane region" description="Helical" evidence="4">
    <location>
        <begin position="184"/>
        <end position="208"/>
    </location>
</feature>
<organism evidence="7 8">
    <name type="scientific">Aminipila terrae</name>
    <dbReference type="NCBI Taxonomy" id="2697030"/>
    <lineage>
        <taxon>Bacteria</taxon>
        <taxon>Bacillati</taxon>
        <taxon>Bacillota</taxon>
        <taxon>Clostridia</taxon>
        <taxon>Peptostreptococcales</taxon>
        <taxon>Anaerovoracaceae</taxon>
        <taxon>Aminipila</taxon>
    </lineage>
</organism>
<dbReference type="KEGG" id="amic:Ami3637_08130"/>
<keyword evidence="3" id="KW-0807">Transducer</keyword>
<dbReference type="InterPro" id="IPR003660">
    <property type="entry name" value="HAMP_dom"/>
</dbReference>
<dbReference type="SMART" id="SM00283">
    <property type="entry name" value="MA"/>
    <property type="match status" value="1"/>
</dbReference>
<dbReference type="PROSITE" id="PS50111">
    <property type="entry name" value="CHEMOTAXIS_TRANSDUC_2"/>
    <property type="match status" value="1"/>
</dbReference>